<proteinExistence type="inferred from homology"/>
<gene>
    <name evidence="10 12" type="primary">hisC</name>
    <name evidence="12" type="ORF">KQY15_06760</name>
</gene>
<reference evidence="12 13" key="1">
    <citation type="submission" date="2021-06" db="EMBL/GenBank/DDBJ databases">
        <title>Rheinheimera indica sp. nov., isolated from deep-sea sediment.</title>
        <authorList>
            <person name="Wang Z."/>
            <person name="Zhang X.-Y."/>
        </authorList>
    </citation>
    <scope>NUCLEOTIDE SEQUENCE [LARGE SCALE GENOMIC DNA]</scope>
    <source>
        <strain evidence="12 13">SM2107</strain>
    </source>
</reference>
<feature type="modified residue" description="N6-(pyridoxal phosphate)lysine" evidence="10">
    <location>
        <position position="213"/>
    </location>
</feature>
<name>A0ABS6MJ00_9GAMM</name>
<evidence type="ECO:0000256" key="7">
    <source>
        <dbReference type="ARBA" id="ARBA00022898"/>
    </source>
</evidence>
<comment type="catalytic activity">
    <reaction evidence="9 10">
        <text>L-histidinol phosphate + 2-oxoglutarate = 3-(imidazol-4-yl)-2-oxopropyl phosphate + L-glutamate</text>
        <dbReference type="Rhea" id="RHEA:23744"/>
        <dbReference type="ChEBI" id="CHEBI:16810"/>
        <dbReference type="ChEBI" id="CHEBI:29985"/>
        <dbReference type="ChEBI" id="CHEBI:57766"/>
        <dbReference type="ChEBI" id="CHEBI:57980"/>
        <dbReference type="EC" id="2.6.1.9"/>
    </reaction>
</comment>
<accession>A0ABS6MJ00</accession>
<comment type="pathway">
    <text evidence="2 10">Amino-acid biosynthesis; L-histidine biosynthesis; L-histidine from 5-phospho-alpha-D-ribose 1-diphosphate: step 7/9.</text>
</comment>
<keyword evidence="5 10" id="KW-0028">Amino-acid biosynthesis</keyword>
<comment type="subunit">
    <text evidence="10">Homodimer.</text>
</comment>
<dbReference type="Pfam" id="PF00155">
    <property type="entry name" value="Aminotran_1_2"/>
    <property type="match status" value="1"/>
</dbReference>
<feature type="domain" description="Aminotransferase class I/classII large" evidence="11">
    <location>
        <begin position="48"/>
        <end position="347"/>
    </location>
</feature>
<keyword evidence="6 10" id="KW-0808">Transferase</keyword>
<evidence type="ECO:0000313" key="12">
    <source>
        <dbReference type="EMBL" id="MBV2128791.1"/>
    </source>
</evidence>
<dbReference type="CDD" id="cd00609">
    <property type="entry name" value="AAT_like"/>
    <property type="match status" value="1"/>
</dbReference>
<keyword evidence="13" id="KW-1185">Reference proteome</keyword>
<dbReference type="InterPro" id="IPR004839">
    <property type="entry name" value="Aminotransferase_I/II_large"/>
</dbReference>
<evidence type="ECO:0000259" key="11">
    <source>
        <dbReference type="Pfam" id="PF00155"/>
    </source>
</evidence>
<evidence type="ECO:0000256" key="10">
    <source>
        <dbReference type="HAMAP-Rule" id="MF_01023"/>
    </source>
</evidence>
<dbReference type="EC" id="2.6.1.9" evidence="10"/>
<dbReference type="HAMAP" id="MF_01023">
    <property type="entry name" value="HisC_aminotrans_2"/>
    <property type="match status" value="1"/>
</dbReference>
<evidence type="ECO:0000256" key="9">
    <source>
        <dbReference type="ARBA" id="ARBA00047481"/>
    </source>
</evidence>
<evidence type="ECO:0000256" key="2">
    <source>
        <dbReference type="ARBA" id="ARBA00005011"/>
    </source>
</evidence>
<protein>
    <recommendedName>
        <fullName evidence="10">Histidinol-phosphate aminotransferase</fullName>
        <ecNumber evidence="10">2.6.1.9</ecNumber>
    </recommendedName>
    <alternativeName>
        <fullName evidence="10">Imidazole acetol-phosphate transaminase</fullName>
    </alternativeName>
</protein>
<dbReference type="InterPro" id="IPR001917">
    <property type="entry name" value="Aminotrans_II_pyridoxalP_BS"/>
</dbReference>
<comment type="caution">
    <text evidence="12">The sequence shown here is derived from an EMBL/GenBank/DDBJ whole genome shotgun (WGS) entry which is preliminary data.</text>
</comment>
<organism evidence="12 13">
    <name type="scientific">Arsukibacterium indicum</name>
    <dbReference type="NCBI Taxonomy" id="2848612"/>
    <lineage>
        <taxon>Bacteria</taxon>
        <taxon>Pseudomonadati</taxon>
        <taxon>Pseudomonadota</taxon>
        <taxon>Gammaproteobacteria</taxon>
        <taxon>Chromatiales</taxon>
        <taxon>Chromatiaceae</taxon>
        <taxon>Arsukibacterium</taxon>
    </lineage>
</organism>
<dbReference type="NCBIfam" id="TIGR01141">
    <property type="entry name" value="hisC"/>
    <property type="match status" value="1"/>
</dbReference>
<evidence type="ECO:0000256" key="4">
    <source>
        <dbReference type="ARBA" id="ARBA00022576"/>
    </source>
</evidence>
<evidence type="ECO:0000256" key="3">
    <source>
        <dbReference type="ARBA" id="ARBA00007970"/>
    </source>
</evidence>
<comment type="similarity">
    <text evidence="3 10">Belongs to the class-II pyridoxal-phosphate-dependent aminotransferase family. Histidinol-phosphate aminotransferase subfamily.</text>
</comment>
<dbReference type="RefSeq" id="WP_217668421.1">
    <property type="nucleotide sequence ID" value="NZ_JAHRID010000002.1"/>
</dbReference>
<dbReference type="PANTHER" id="PTHR42885">
    <property type="entry name" value="HISTIDINOL-PHOSPHATE AMINOTRANSFERASE-RELATED"/>
    <property type="match status" value="1"/>
</dbReference>
<comment type="cofactor">
    <cofactor evidence="1 10">
        <name>pyridoxal 5'-phosphate</name>
        <dbReference type="ChEBI" id="CHEBI:597326"/>
    </cofactor>
</comment>
<sequence>MSELTVSEVNSLARQLVKDLVPYASARSSMSGGGVWLNANENALAPAYQLDGTFNRYPSCQPKAVINAYAAYAGVSADQVLVSRGADEGIELLIRSFCEPKTDSITICPPTYGMYAISAESNQTSVNKVLLDNEQLDLDGIFATKPKLVFICSPNNPTGDLIPRQQIIAVLEHFKGKALVVVDEAYIEFAPEASVVPLLSQHPHLVVLRTLSKAFGLAGLRCGFTLAAPQIINALKKMIAPYPIAEPVAQIAAQALSASGIAQMQQSVASINQLRSDFITMAAHWPGVQKIWPSNANYVLLQVADAADCVAALIKADILIRNQSSQLGLSQVVRVSIGSPDDMQRLSAAMQQYFAADNNVSKNQQKRERA</sequence>
<dbReference type="EMBL" id="JAHRID010000002">
    <property type="protein sequence ID" value="MBV2128791.1"/>
    <property type="molecule type" value="Genomic_DNA"/>
</dbReference>
<dbReference type="Proteomes" id="UP000704611">
    <property type="component" value="Unassembled WGS sequence"/>
</dbReference>
<keyword evidence="7 10" id="KW-0663">Pyridoxal phosphate</keyword>
<dbReference type="InterPro" id="IPR005861">
    <property type="entry name" value="HisP_aminotrans"/>
</dbReference>
<evidence type="ECO:0000313" key="13">
    <source>
        <dbReference type="Proteomes" id="UP000704611"/>
    </source>
</evidence>
<dbReference type="PROSITE" id="PS00599">
    <property type="entry name" value="AA_TRANSFER_CLASS_2"/>
    <property type="match status" value="1"/>
</dbReference>
<evidence type="ECO:0000256" key="5">
    <source>
        <dbReference type="ARBA" id="ARBA00022605"/>
    </source>
</evidence>
<evidence type="ECO:0000256" key="1">
    <source>
        <dbReference type="ARBA" id="ARBA00001933"/>
    </source>
</evidence>
<dbReference type="GO" id="GO:0004400">
    <property type="term" value="F:histidinol-phosphate transaminase activity"/>
    <property type="evidence" value="ECO:0007669"/>
    <property type="project" value="UniProtKB-EC"/>
</dbReference>
<keyword evidence="4 10" id="KW-0032">Aminotransferase</keyword>
<evidence type="ECO:0000256" key="6">
    <source>
        <dbReference type="ARBA" id="ARBA00022679"/>
    </source>
</evidence>
<keyword evidence="8 10" id="KW-0368">Histidine biosynthesis</keyword>
<dbReference type="PANTHER" id="PTHR42885:SF2">
    <property type="entry name" value="HISTIDINOL-PHOSPHATE AMINOTRANSFERASE"/>
    <property type="match status" value="1"/>
</dbReference>
<evidence type="ECO:0000256" key="8">
    <source>
        <dbReference type="ARBA" id="ARBA00023102"/>
    </source>
</evidence>